<dbReference type="Gene3D" id="1.10.1200.10">
    <property type="entry name" value="ACP-like"/>
    <property type="match status" value="1"/>
</dbReference>
<dbReference type="RefSeq" id="WP_042911246.1">
    <property type="nucleotide sequence ID" value="NZ_CP015267.1"/>
</dbReference>
<keyword evidence="3" id="KW-0808">Transferase</keyword>
<name>A0A220YA04_MYCIT</name>
<dbReference type="PANTHER" id="PTHR43775:SF37">
    <property type="entry name" value="SI:DKEY-61P9.11"/>
    <property type="match status" value="1"/>
</dbReference>
<evidence type="ECO:0000256" key="2">
    <source>
        <dbReference type="ARBA" id="ARBA00022553"/>
    </source>
</evidence>
<proteinExistence type="predicted"/>
<keyword evidence="5" id="KW-0511">Multifunctional enzyme</keyword>
<dbReference type="GO" id="GO:0005886">
    <property type="term" value="C:plasma membrane"/>
    <property type="evidence" value="ECO:0007669"/>
    <property type="project" value="TreeGrafter"/>
</dbReference>
<dbReference type="Proteomes" id="UP000198286">
    <property type="component" value="Chromosome"/>
</dbReference>
<dbReference type="EMBL" id="JASZZX010000056">
    <property type="protein sequence ID" value="MDM3930010.1"/>
    <property type="molecule type" value="Genomic_DNA"/>
</dbReference>
<protein>
    <submittedName>
        <fullName evidence="8">Nocobactin polyketide synthase NbtC</fullName>
    </submittedName>
    <submittedName>
        <fullName evidence="7">Polyketide synthase MbtD</fullName>
    </submittedName>
</protein>
<dbReference type="InterPro" id="IPR036736">
    <property type="entry name" value="ACP-like_sf"/>
</dbReference>
<accession>A0A220YA04</accession>
<dbReference type="GO" id="GO:0004312">
    <property type="term" value="F:fatty acid synthase activity"/>
    <property type="evidence" value="ECO:0007669"/>
    <property type="project" value="TreeGrafter"/>
</dbReference>
<reference evidence="8" key="3">
    <citation type="submission" date="2023-06" db="EMBL/GenBank/DDBJ databases">
        <authorList>
            <person name="Spilker T."/>
        </authorList>
    </citation>
    <scope>NUCLEOTIDE SEQUENCE</scope>
    <source>
        <strain evidence="8">FLAC1071</strain>
    </source>
</reference>
<dbReference type="NCBIfam" id="NF037941">
    <property type="entry name" value="PKS_NbtC"/>
    <property type="match status" value="1"/>
</dbReference>
<dbReference type="InterPro" id="IPR020806">
    <property type="entry name" value="PKS_PP-bd"/>
</dbReference>
<dbReference type="InterPro" id="IPR009081">
    <property type="entry name" value="PP-bd_ACP"/>
</dbReference>
<keyword evidence="4" id="KW-0521">NADP</keyword>
<evidence type="ECO:0000313" key="10">
    <source>
        <dbReference type="Proteomes" id="UP001529272"/>
    </source>
</evidence>
<dbReference type="InterPro" id="IPR016035">
    <property type="entry name" value="Acyl_Trfase/lysoPLipase"/>
</dbReference>
<evidence type="ECO:0000259" key="6">
    <source>
        <dbReference type="PROSITE" id="PS50075"/>
    </source>
</evidence>
<evidence type="ECO:0000256" key="4">
    <source>
        <dbReference type="ARBA" id="ARBA00022857"/>
    </source>
</evidence>
<evidence type="ECO:0000313" key="8">
    <source>
        <dbReference type="EMBL" id="MDM3930010.1"/>
    </source>
</evidence>
<gene>
    <name evidence="7" type="primary">mbtD_1</name>
    <name evidence="8" type="synonym">nbtC</name>
    <name evidence="7" type="ORF">MYCOZU2_01976</name>
    <name evidence="8" type="ORF">QRB35_29080</name>
</gene>
<evidence type="ECO:0000313" key="9">
    <source>
        <dbReference type="Proteomes" id="UP000198286"/>
    </source>
</evidence>
<reference evidence="8" key="2">
    <citation type="submission" date="2023-06" db="EMBL/GenBank/DDBJ databases">
        <title>Itaconate inhibition of nontuberculous mycobacteria.</title>
        <authorList>
            <person name="Breen P."/>
            <person name="Zimbric M."/>
            <person name="Caverly L."/>
        </authorList>
    </citation>
    <scope>NUCLEOTIDE SEQUENCE</scope>
    <source>
        <strain evidence="8">FLAC1071</strain>
    </source>
</reference>
<evidence type="ECO:0000313" key="7">
    <source>
        <dbReference type="EMBL" id="ASL14395.1"/>
    </source>
</evidence>
<dbReference type="GO" id="GO:0071770">
    <property type="term" value="P:DIM/DIP cell wall layer assembly"/>
    <property type="evidence" value="ECO:0007669"/>
    <property type="project" value="TreeGrafter"/>
</dbReference>
<evidence type="ECO:0000256" key="3">
    <source>
        <dbReference type="ARBA" id="ARBA00022679"/>
    </source>
</evidence>
<dbReference type="Pfam" id="PF00698">
    <property type="entry name" value="Acyl_transf_1"/>
    <property type="match status" value="1"/>
</dbReference>
<keyword evidence="1" id="KW-0596">Phosphopantetheine</keyword>
<dbReference type="SMART" id="SM00827">
    <property type="entry name" value="PKS_AT"/>
    <property type="match status" value="1"/>
</dbReference>
<keyword evidence="2" id="KW-0597">Phosphoprotein</keyword>
<dbReference type="GO" id="GO:0031177">
    <property type="term" value="F:phosphopantetheine binding"/>
    <property type="evidence" value="ECO:0007669"/>
    <property type="project" value="InterPro"/>
</dbReference>
<dbReference type="SMART" id="SM00822">
    <property type="entry name" value="PKS_KR"/>
    <property type="match status" value="1"/>
</dbReference>
<dbReference type="InterPro" id="IPR036291">
    <property type="entry name" value="NAD(P)-bd_dom_sf"/>
</dbReference>
<dbReference type="InterPro" id="IPR014043">
    <property type="entry name" value="Acyl_transferase_dom"/>
</dbReference>
<dbReference type="SUPFAM" id="SSF52151">
    <property type="entry name" value="FabD/lysophospholipase-like"/>
    <property type="match status" value="1"/>
</dbReference>
<dbReference type="PROSITE" id="PS00012">
    <property type="entry name" value="PHOSPHOPANTETHEINE"/>
    <property type="match status" value="1"/>
</dbReference>
<dbReference type="InterPro" id="IPR016036">
    <property type="entry name" value="Malonyl_transacylase_ACP-bd"/>
</dbReference>
<dbReference type="Gene3D" id="3.40.50.720">
    <property type="entry name" value="NAD(P)-binding Rossmann-like Domain"/>
    <property type="match status" value="1"/>
</dbReference>
<dbReference type="AlphaFoldDB" id="A0A220YA04"/>
<dbReference type="InterPro" id="IPR013968">
    <property type="entry name" value="PKS_KR"/>
</dbReference>
<dbReference type="InterPro" id="IPR050091">
    <property type="entry name" value="PKS_NRPS_Biosynth_Enz"/>
</dbReference>
<dbReference type="InterPro" id="IPR057326">
    <property type="entry name" value="KR_dom"/>
</dbReference>
<dbReference type="GO" id="GO:0006633">
    <property type="term" value="P:fatty acid biosynthetic process"/>
    <property type="evidence" value="ECO:0007669"/>
    <property type="project" value="TreeGrafter"/>
</dbReference>
<dbReference type="Gene3D" id="3.30.70.3290">
    <property type="match status" value="1"/>
</dbReference>
<keyword evidence="10" id="KW-1185">Reference proteome</keyword>
<dbReference type="GO" id="GO:0005737">
    <property type="term" value="C:cytoplasm"/>
    <property type="evidence" value="ECO:0007669"/>
    <property type="project" value="TreeGrafter"/>
</dbReference>
<dbReference type="PANTHER" id="PTHR43775">
    <property type="entry name" value="FATTY ACID SYNTHASE"/>
    <property type="match status" value="1"/>
</dbReference>
<sequence>MTVFSYQLPDATIPVLLSSDTAELLRAEAAALRAYAATHPGATAQEIAGMLFRTRVARPHRALVMIRERDELLKALQAVADGAEHPAVLRNDDPATARRVGYVFPGQGGQRPGMGRCYYEQAAAYRGEADRCLMAFREQFGESPANYLLHEDFPAADTASVVQPALFVHMAGLAAMWRAVGIPPNVTVGHSQGEIAAAYISGVVPLADAVSVVGIRARAADEFAAGDYAMVVIAADRDSCDALLARCPGWAQLSVVNSPNMTAVSGDRAAVRGLVDTCTERGTFARVIGVHYPAHTSVINELGDKVRASLAEQLQQSAFLDSEIACLGGTLGERITADLPIVEYWFWNLRNTVRFDKAVAAAASLGVDTYVELSDHPALLLATEENLAALADGQAATVVGTSTRTATDLGEFTRNFARVAVQDLDYRWEMLRTESEGPTPQPLPDFPNALMNEVRLWLPFGEPGTRPVRDTPITESAAQLLAEQWVRLSQRKLVAPRTIGIIDDSGSCAELAAALCAAAADIGASAQVIDVARGDLDTYVVLLPPTPELGGAAAAAEVAAFFADPRWWLGAGDQLTECWLVTTSAEAVVAADIQLDLVHAATSAGFRCVGTEYPRVRFRHLDLAGGTLPDSAAEIVSALHCAEEPELALRNGTLYVKRIVGCDADVDESNAVPDHVLILGGTGNLGLEFCDHFAHRGARRITLVSRSGQTDAVAARLRHIRAAGIRIDVARCDIGDAAAVTSLAQQLGDAPADLIIQAAMTHSDADLADITAEHAEHALRAKAIGTSQILRSVPRTESCRVVLCSSVTATIGGRGQILYAAANRMLDAMAHRLRAEGLNCVAVQWGQWTTLDIDPPGRAKLAITGVLPMASADAIAVGMVGLHHNAIVAAFDIDRVIPVLDSYGYGPLLSELSYSPALPEVLPLAGDVVQRVTSVLAQTIGIDDIGAINPGIPMVAIGLDSLQALELRRRVKAEFGYELDVTELLGGATIADLLAKLAA</sequence>
<dbReference type="EMBL" id="CP015267">
    <property type="protein sequence ID" value="ASL14395.1"/>
    <property type="molecule type" value="Genomic_DNA"/>
</dbReference>
<dbReference type="STRING" id="222805.AN480_09245"/>
<dbReference type="SMART" id="SM00823">
    <property type="entry name" value="PKS_PP"/>
    <property type="match status" value="1"/>
</dbReference>
<evidence type="ECO:0000256" key="1">
    <source>
        <dbReference type="ARBA" id="ARBA00022450"/>
    </source>
</evidence>
<dbReference type="SUPFAM" id="SSF55048">
    <property type="entry name" value="Probable ACP-binding domain of malonyl-CoA ACP transacylase"/>
    <property type="match status" value="1"/>
</dbReference>
<dbReference type="InterPro" id="IPR001227">
    <property type="entry name" value="Ac_transferase_dom_sf"/>
</dbReference>
<dbReference type="Gene3D" id="3.40.366.10">
    <property type="entry name" value="Malonyl-Coenzyme A Acyl Carrier Protein, domain 2"/>
    <property type="match status" value="1"/>
</dbReference>
<organism evidence="7 9">
    <name type="scientific">Mycobacterium intracellulare subsp. chimaera</name>
    <dbReference type="NCBI Taxonomy" id="222805"/>
    <lineage>
        <taxon>Bacteria</taxon>
        <taxon>Bacillati</taxon>
        <taxon>Actinomycetota</taxon>
        <taxon>Actinomycetes</taxon>
        <taxon>Mycobacteriales</taxon>
        <taxon>Mycobacteriaceae</taxon>
        <taxon>Mycobacterium</taxon>
        <taxon>Mycobacterium avium complex (MAC)</taxon>
    </lineage>
</organism>
<dbReference type="Proteomes" id="UP001529272">
    <property type="component" value="Unassembled WGS sequence"/>
</dbReference>
<dbReference type="InterPro" id="IPR006162">
    <property type="entry name" value="Ppantetheine_attach_site"/>
</dbReference>
<dbReference type="SUPFAM" id="SSF51735">
    <property type="entry name" value="NAD(P)-binding Rossmann-fold domains"/>
    <property type="match status" value="2"/>
</dbReference>
<reference evidence="7 9" key="1">
    <citation type="journal article" date="2017" name="Lancet Infect. Dis.">
        <title>Global outbreak of severe Mycobacterium chimaera disease after cardiac surgery: a molecular epidemiological study.</title>
        <authorList>
            <person name="van Ingen J."/>
            <person name="Kohl T."/>
            <person name="Kranzer K."/>
            <person name="Hasse B."/>
            <person name="Keller P."/>
            <person name="Szafranska A."/>
            <person name="Hillemann D."/>
            <person name="Chand M."/>
            <person name="Schreiber P."/>
            <person name="Sommerstein R."/>
            <person name="Berger C."/>
            <person name="Genoni M."/>
            <person name="Ruegg C."/>
            <person name="Troillet N."/>
            <person name="Widmer A.F."/>
            <person name="Becker S.L."/>
            <person name="Herrmann M."/>
            <person name="Eckmanns T."/>
            <person name="Haller S."/>
            <person name="Hoeller C."/>
            <person name="Debast S.B."/>
            <person name="Wolfhagen M.J."/>
            <person name="Hopman J."/>
            <person name="Kluytmans J."/>
            <person name="Langelaar M."/>
            <person name="Notermans D.W."/>
            <person name="ten Oever J."/>
            <person name="van den Barselaar P."/>
            <person name="Vonk A.B.A."/>
            <person name="Vos M.C."/>
            <person name="Ahmed N."/>
            <person name="Brown T."/>
            <person name="Crook D."/>
            <person name="Lamagni T."/>
            <person name="Phin N."/>
            <person name="Smith E.G."/>
            <person name="Zambon M."/>
            <person name="Serr A."/>
            <person name="Goetting T."/>
            <person name="Ebner W."/>
            <person name="Thuermer A."/>
            <person name="Utpatel C."/>
            <person name="Sproer C."/>
            <person name="Bunk B."/>
            <person name="Nubel U."/>
            <person name="Bloemberg G."/>
            <person name="Bottger E."/>
            <person name="Niemann S."/>
            <person name="Wagner D."/>
            <person name="Sax H."/>
        </authorList>
    </citation>
    <scope>NUCLEOTIDE SEQUENCE [LARGE SCALE GENOMIC DNA]</scope>
    <source>
        <strain evidence="7 9">ZUERICH-2</strain>
    </source>
</reference>
<dbReference type="SUPFAM" id="SSF47336">
    <property type="entry name" value="ACP-like"/>
    <property type="match status" value="1"/>
</dbReference>
<feature type="domain" description="Carrier" evidence="6">
    <location>
        <begin position="926"/>
        <end position="999"/>
    </location>
</feature>
<dbReference type="PROSITE" id="PS50075">
    <property type="entry name" value="CARRIER"/>
    <property type="match status" value="1"/>
</dbReference>
<dbReference type="Pfam" id="PF08659">
    <property type="entry name" value="KR"/>
    <property type="match status" value="1"/>
</dbReference>
<dbReference type="Pfam" id="PF00550">
    <property type="entry name" value="PP-binding"/>
    <property type="match status" value="1"/>
</dbReference>
<dbReference type="CDD" id="cd05274">
    <property type="entry name" value="KR_FAS_SDR_x"/>
    <property type="match status" value="1"/>
</dbReference>
<evidence type="ECO:0000256" key="5">
    <source>
        <dbReference type="ARBA" id="ARBA00023268"/>
    </source>
</evidence>